<organism evidence="3 4">
    <name type="scientific">Phytophthora megakarya</name>
    <dbReference type="NCBI Taxonomy" id="4795"/>
    <lineage>
        <taxon>Eukaryota</taxon>
        <taxon>Sar</taxon>
        <taxon>Stramenopiles</taxon>
        <taxon>Oomycota</taxon>
        <taxon>Peronosporomycetes</taxon>
        <taxon>Peronosporales</taxon>
        <taxon>Peronosporaceae</taxon>
        <taxon>Phytophthora</taxon>
    </lineage>
</organism>
<feature type="compositionally biased region" description="Basic residues" evidence="2">
    <location>
        <begin position="95"/>
        <end position="104"/>
    </location>
</feature>
<comment type="caution">
    <text evidence="3">The sequence shown here is derived from an EMBL/GenBank/DDBJ whole genome shotgun (WGS) entry which is preliminary data.</text>
</comment>
<dbReference type="EMBL" id="NBNE01000291">
    <property type="protein sequence ID" value="OWZ20776.1"/>
    <property type="molecule type" value="Genomic_DNA"/>
</dbReference>
<protein>
    <submittedName>
        <fullName evidence="3">Uncharacterized protein</fullName>
    </submittedName>
</protein>
<feature type="compositionally biased region" description="Basic residues" evidence="2">
    <location>
        <begin position="76"/>
        <end position="87"/>
    </location>
</feature>
<keyword evidence="1" id="KW-0175">Coiled coil</keyword>
<gene>
    <name evidence="3" type="ORF">PHMEG_0004772</name>
</gene>
<evidence type="ECO:0000313" key="3">
    <source>
        <dbReference type="EMBL" id="OWZ20776.1"/>
    </source>
</evidence>
<evidence type="ECO:0000313" key="4">
    <source>
        <dbReference type="Proteomes" id="UP000198211"/>
    </source>
</evidence>
<accession>A0A225WT15</accession>
<dbReference type="Proteomes" id="UP000198211">
    <property type="component" value="Unassembled WGS sequence"/>
</dbReference>
<feature type="coiled-coil region" evidence="1">
    <location>
        <begin position="132"/>
        <end position="173"/>
    </location>
</feature>
<dbReference type="AlphaFoldDB" id="A0A225WT15"/>
<feature type="region of interest" description="Disordered" evidence="2">
    <location>
        <begin position="1"/>
        <end position="106"/>
    </location>
</feature>
<sequence length="246" mass="27003">METLTESCGTAVLPMDAPEPAGCRPMDTPDRTSSEDEPNPVALGLPPIAPVKPAKAAKDQPPSKRPSVKTPVAAKKAVKMGKAKTPKKAAANVDRRRKRKKKRGISQTSAMKLFQCSCQLLRTQTLDYDVRAREMEDRNAAQTKEIDDWEKRIRSLKRELEEYADEQAHNETALALVEGPGRPQEQPNPLSAAATAVADAALPPTVLAAEAKLQDELRKRTNQVNEFCRSIPGFIASLDEQTAQHF</sequence>
<name>A0A225WT15_9STRA</name>
<proteinExistence type="predicted"/>
<evidence type="ECO:0000256" key="1">
    <source>
        <dbReference type="SAM" id="Coils"/>
    </source>
</evidence>
<reference evidence="4" key="1">
    <citation type="submission" date="2017-03" db="EMBL/GenBank/DDBJ databases">
        <title>Phytopthora megakarya and P. palmivora, two closely related causual agents of cacao black pod achieved similar genome size and gene model numbers by different mechanisms.</title>
        <authorList>
            <person name="Ali S."/>
            <person name="Shao J."/>
            <person name="Larry D.J."/>
            <person name="Kronmiller B."/>
            <person name="Shen D."/>
            <person name="Strem M.D."/>
            <person name="Melnick R.L."/>
            <person name="Guiltinan M.J."/>
            <person name="Tyler B.M."/>
            <person name="Meinhardt L.W."/>
            <person name="Bailey B.A."/>
        </authorList>
    </citation>
    <scope>NUCLEOTIDE SEQUENCE [LARGE SCALE GENOMIC DNA]</scope>
    <source>
        <strain evidence="4">zdho120</strain>
    </source>
</reference>
<evidence type="ECO:0000256" key="2">
    <source>
        <dbReference type="SAM" id="MobiDB-lite"/>
    </source>
</evidence>
<keyword evidence="4" id="KW-1185">Reference proteome</keyword>
<dbReference type="OrthoDB" id="118220at2759"/>